<protein>
    <recommendedName>
        <fullName evidence="1">DUF7511 domain-containing protein</fullName>
    </recommendedName>
</protein>
<accession>A0A1S8AYV9</accession>
<dbReference type="STRING" id="301967.A6E15_12880"/>
<dbReference type="EMBL" id="LWLN01000001">
    <property type="protein sequence ID" value="OLZ41822.1"/>
    <property type="molecule type" value="Genomic_DNA"/>
</dbReference>
<sequence>MTDADVHRSDSEEPPVELEHVTVENDDAPDECAIFPRHASGSVLTTTWISAHEAGFVDLETMR</sequence>
<name>A0A1S8AYV9_9EURY</name>
<evidence type="ECO:0000259" key="1">
    <source>
        <dbReference type="Pfam" id="PF24351"/>
    </source>
</evidence>
<dbReference type="Pfam" id="PF24351">
    <property type="entry name" value="DUF7511"/>
    <property type="match status" value="1"/>
</dbReference>
<feature type="domain" description="DUF7511" evidence="1">
    <location>
        <begin position="17"/>
        <end position="63"/>
    </location>
</feature>
<gene>
    <name evidence="2" type="ORF">A6E15_12880</name>
</gene>
<reference evidence="3" key="1">
    <citation type="submission" date="2016-04" db="EMBL/GenBank/DDBJ databases">
        <authorList>
            <person name="Chen S.-C."/>
            <person name="Lai M.-C."/>
        </authorList>
    </citation>
    <scope>NUCLEOTIDE SEQUENCE [LARGE SCALE GENOMIC DNA]</scope>
    <source>
        <strain evidence="3">AB14</strain>
    </source>
</reference>
<proteinExistence type="predicted"/>
<comment type="caution">
    <text evidence="2">The sequence shown here is derived from an EMBL/GenBank/DDBJ whole genome shotgun (WGS) entry which is preliminary data.</text>
</comment>
<evidence type="ECO:0000313" key="2">
    <source>
        <dbReference type="EMBL" id="OLZ41822.1"/>
    </source>
</evidence>
<dbReference type="AlphaFoldDB" id="A0A1S8AYV9"/>
<dbReference type="RefSeq" id="WP_076146825.1">
    <property type="nucleotide sequence ID" value="NZ_LWLN01000001.1"/>
</dbReference>
<dbReference type="Proteomes" id="UP000189370">
    <property type="component" value="Unassembled WGS sequence"/>
</dbReference>
<organism evidence="2 3">
    <name type="scientific">Natrinema saccharevitans</name>
    <dbReference type="NCBI Taxonomy" id="301967"/>
    <lineage>
        <taxon>Archaea</taxon>
        <taxon>Methanobacteriati</taxon>
        <taxon>Methanobacteriota</taxon>
        <taxon>Stenosarchaea group</taxon>
        <taxon>Halobacteria</taxon>
        <taxon>Halobacteriales</taxon>
        <taxon>Natrialbaceae</taxon>
        <taxon>Natrinema</taxon>
    </lineage>
</organism>
<dbReference type="OrthoDB" id="186853at2157"/>
<dbReference type="InterPro" id="IPR055933">
    <property type="entry name" value="DUF7511"/>
</dbReference>
<keyword evidence="3" id="KW-1185">Reference proteome</keyword>
<evidence type="ECO:0000313" key="3">
    <source>
        <dbReference type="Proteomes" id="UP000189370"/>
    </source>
</evidence>